<proteinExistence type="inferred from homology"/>
<dbReference type="GO" id="GO:0007155">
    <property type="term" value="P:cell adhesion"/>
    <property type="evidence" value="ECO:0007669"/>
    <property type="project" value="InterPro"/>
</dbReference>
<dbReference type="GO" id="GO:0046872">
    <property type="term" value="F:metal ion binding"/>
    <property type="evidence" value="ECO:0007669"/>
    <property type="project" value="InterPro"/>
</dbReference>
<evidence type="ECO:0000256" key="3">
    <source>
        <dbReference type="ARBA" id="ARBA00022729"/>
    </source>
</evidence>
<protein>
    <submittedName>
        <fullName evidence="5">ABC-type metal ion transporter, periplasmic subunit</fullName>
    </submittedName>
</protein>
<dbReference type="Gene3D" id="3.40.50.1980">
    <property type="entry name" value="Nitrogenase molybdenum iron protein domain"/>
    <property type="match status" value="2"/>
</dbReference>
<keyword evidence="6" id="KW-1185">Reference proteome</keyword>
<dbReference type="EMBL" id="CDRZ01000009">
    <property type="protein sequence ID" value="CEO87471.1"/>
    <property type="molecule type" value="Genomic_DNA"/>
</dbReference>
<dbReference type="CDD" id="cd01017">
    <property type="entry name" value="AdcA"/>
    <property type="match status" value="1"/>
</dbReference>
<evidence type="ECO:0000313" key="5">
    <source>
        <dbReference type="EMBL" id="CEO87471.1"/>
    </source>
</evidence>
<accession>A0A0B7MHM6</accession>
<dbReference type="GO" id="GO:0030001">
    <property type="term" value="P:metal ion transport"/>
    <property type="evidence" value="ECO:0007669"/>
    <property type="project" value="InterPro"/>
</dbReference>
<evidence type="ECO:0000313" key="6">
    <source>
        <dbReference type="Proteomes" id="UP000046155"/>
    </source>
</evidence>
<dbReference type="PANTHER" id="PTHR42953:SF3">
    <property type="entry name" value="HIGH-AFFINITY ZINC UPTAKE SYSTEM PROTEIN ZNUA"/>
    <property type="match status" value="1"/>
</dbReference>
<keyword evidence="3" id="KW-0732">Signal</keyword>
<dbReference type="InterPro" id="IPR006127">
    <property type="entry name" value="ZnuA-like"/>
</dbReference>
<sequence>MCQSLWNKPAKLLCWLLVLLLLMGSFSGCRQEKVSRDGVSEKKLKIVATIYPLAEFSSRIVGDNASVTQLMPPGSEPHHWEPSPADMKQIYDAQVFIYHGAGMEPWVEKILPALQERKIKIIKATEKAEMLTFAEEESLGVTKFLGSSSSGGEQIHEHNHGDENGVDPHAWLDPLQAKSIVSYIAQEIAAVDTVYSDCYLRNAQAVLDELDQIHQEYSVAVSQFQRRDLVVSHAAFGYLANRYGLCQIPILGLTPEQEPDAATIAGVIDFTRKQNIKYIFFEAMVSPRVAETIARETGAKTLVLHPIGALTEEENKKGFDYFDLMHQNLENLKKALK</sequence>
<dbReference type="PRINTS" id="PR00691">
    <property type="entry name" value="ADHESINB"/>
</dbReference>
<dbReference type="InterPro" id="IPR006129">
    <property type="entry name" value="AdhesinB"/>
</dbReference>
<name>A0A0B7MHM6_9FIRM</name>
<dbReference type="OrthoDB" id="9810636at2"/>
<dbReference type="Proteomes" id="UP000046155">
    <property type="component" value="Unassembled WGS sequence"/>
</dbReference>
<evidence type="ECO:0000256" key="4">
    <source>
        <dbReference type="RuleBase" id="RU003512"/>
    </source>
</evidence>
<dbReference type="RefSeq" id="WP_044663837.1">
    <property type="nucleotide sequence ID" value="NZ_CDRZ01000009.1"/>
</dbReference>
<keyword evidence="2 4" id="KW-0813">Transport</keyword>
<dbReference type="PANTHER" id="PTHR42953">
    <property type="entry name" value="HIGH-AFFINITY ZINC UPTAKE SYSTEM PROTEIN ZNUA-RELATED"/>
    <property type="match status" value="1"/>
</dbReference>
<reference evidence="6" key="1">
    <citation type="submission" date="2015-01" db="EMBL/GenBank/DDBJ databases">
        <authorList>
            <person name="Manzoor Shahid"/>
            <person name="Zubair Saima"/>
        </authorList>
    </citation>
    <scope>NUCLEOTIDE SEQUENCE [LARGE SCALE GENOMIC DNA]</scope>
    <source>
        <strain evidence="6">Sp3</strain>
    </source>
</reference>
<evidence type="ECO:0000256" key="2">
    <source>
        <dbReference type="ARBA" id="ARBA00022448"/>
    </source>
</evidence>
<organism evidence="5 6">
    <name type="scientific">Syntrophaceticus schinkii</name>
    <dbReference type="NCBI Taxonomy" id="499207"/>
    <lineage>
        <taxon>Bacteria</taxon>
        <taxon>Bacillati</taxon>
        <taxon>Bacillota</taxon>
        <taxon>Clostridia</taxon>
        <taxon>Thermoanaerobacterales</taxon>
        <taxon>Thermoanaerobacterales Family III. Incertae Sedis</taxon>
        <taxon>Syntrophaceticus</taxon>
    </lineage>
</organism>
<dbReference type="SUPFAM" id="SSF53807">
    <property type="entry name" value="Helical backbone' metal receptor"/>
    <property type="match status" value="1"/>
</dbReference>
<dbReference type="InterPro" id="IPR050492">
    <property type="entry name" value="Bact_metal-bind_prot9"/>
</dbReference>
<gene>
    <name evidence="5" type="ORF">SSCH_1060014</name>
</gene>
<dbReference type="AlphaFoldDB" id="A0A0B7MHM6"/>
<dbReference type="Pfam" id="PF01297">
    <property type="entry name" value="ZnuA"/>
    <property type="match status" value="1"/>
</dbReference>
<comment type="similarity">
    <text evidence="1 4">Belongs to the bacterial solute-binding protein 9 family.</text>
</comment>
<dbReference type="InterPro" id="IPR006128">
    <property type="entry name" value="Lipoprotein_PsaA-like"/>
</dbReference>
<evidence type="ECO:0000256" key="1">
    <source>
        <dbReference type="ARBA" id="ARBA00011028"/>
    </source>
</evidence>
<dbReference type="PRINTS" id="PR00690">
    <property type="entry name" value="ADHESNFAMILY"/>
</dbReference>